<dbReference type="SUPFAM" id="SSF88723">
    <property type="entry name" value="PIN domain-like"/>
    <property type="match status" value="1"/>
</dbReference>
<gene>
    <name evidence="2" type="ORF">ENI34_10380</name>
</gene>
<feature type="domain" description="PIN" evidence="1">
    <location>
        <begin position="13"/>
        <end position="135"/>
    </location>
</feature>
<accession>A0A9C9K1D0</accession>
<comment type="caution">
    <text evidence="2">The sequence shown here is derived from an EMBL/GenBank/DDBJ whole genome shotgun (WGS) entry which is preliminary data.</text>
</comment>
<proteinExistence type="predicted"/>
<dbReference type="InterPro" id="IPR002716">
    <property type="entry name" value="PIN_dom"/>
</dbReference>
<dbReference type="InterPro" id="IPR029060">
    <property type="entry name" value="PIN-like_dom_sf"/>
</dbReference>
<dbReference type="CDD" id="cd09874">
    <property type="entry name" value="PIN_MT3492-like"/>
    <property type="match status" value="1"/>
</dbReference>
<evidence type="ECO:0000313" key="3">
    <source>
        <dbReference type="Proteomes" id="UP000885826"/>
    </source>
</evidence>
<sequence>MLLVEEINKIKSIFIDTAPIIYYIEAHPEFGPLVKQIMEILSQGRLTVFSSVLTLTEVLVKPVQLGREYLVVEFINFLTNGLCLVEIDPIIAERAGRLKGKYFSLRTLDALQISAALSVNVDAFLTNDKNLTQIEEIRILLLKDYLS</sequence>
<name>A0A9C9K1D0_UNCW3</name>
<evidence type="ECO:0000313" key="2">
    <source>
        <dbReference type="EMBL" id="HEC79524.1"/>
    </source>
</evidence>
<dbReference type="Gene3D" id="3.40.50.1010">
    <property type="entry name" value="5'-nuclease"/>
    <property type="match status" value="1"/>
</dbReference>
<dbReference type="Proteomes" id="UP000885826">
    <property type="component" value="Unassembled WGS sequence"/>
</dbReference>
<protein>
    <submittedName>
        <fullName evidence="2">PIN domain-containing protein</fullName>
    </submittedName>
</protein>
<dbReference type="AlphaFoldDB" id="A0A9C9K1D0"/>
<evidence type="ECO:0000259" key="1">
    <source>
        <dbReference type="Pfam" id="PF01850"/>
    </source>
</evidence>
<organism evidence="2 3">
    <name type="scientific">candidate division WOR-3 bacterium</name>
    <dbReference type="NCBI Taxonomy" id="2052148"/>
    <lineage>
        <taxon>Bacteria</taxon>
        <taxon>Bacteria division WOR-3</taxon>
    </lineage>
</organism>
<reference evidence="2" key="1">
    <citation type="journal article" date="2020" name="mSystems">
        <title>Genome- and Community-Level Interaction Insights into Carbon Utilization and Element Cycling Functions of Hydrothermarchaeota in Hydrothermal Sediment.</title>
        <authorList>
            <person name="Zhou Z."/>
            <person name="Liu Y."/>
            <person name="Xu W."/>
            <person name="Pan J."/>
            <person name="Luo Z.H."/>
            <person name="Li M."/>
        </authorList>
    </citation>
    <scope>NUCLEOTIDE SEQUENCE</scope>
    <source>
        <strain evidence="2">HyVt-388</strain>
    </source>
</reference>
<dbReference type="EMBL" id="DRIG01000107">
    <property type="protein sequence ID" value="HEC79524.1"/>
    <property type="molecule type" value="Genomic_DNA"/>
</dbReference>
<dbReference type="Pfam" id="PF01850">
    <property type="entry name" value="PIN"/>
    <property type="match status" value="1"/>
</dbReference>